<dbReference type="Proteomes" id="UP000243589">
    <property type="component" value="Unassembled WGS sequence"/>
</dbReference>
<evidence type="ECO:0000313" key="3">
    <source>
        <dbReference type="Proteomes" id="UP000243589"/>
    </source>
</evidence>
<reference evidence="2 3" key="1">
    <citation type="submission" date="2016-01" db="EMBL/GenBank/DDBJ databases">
        <title>Use of Whole Genome Sequencing to ascertain that Brevibacterium massiliense (Roux, Raoult 2009) is a later heterotypic synonym of Brevibacterium ravenspurgense (Mages 2008).</title>
        <authorList>
            <person name="Bernier A.-M."/>
            <person name="Burdz T."/>
            <person name="Huynh C."/>
            <person name="Pachecho A.L."/>
            <person name="Wiebe D."/>
            <person name="Bonner C."/>
            <person name="Bernard K."/>
        </authorList>
    </citation>
    <scope>NUCLEOTIDE SEQUENCE [LARGE SCALE GENOMIC DNA]</scope>
    <source>
        <strain evidence="2 3">CCUG56047</strain>
    </source>
</reference>
<protein>
    <submittedName>
        <fullName evidence="2">Uncharacterized protein</fullName>
    </submittedName>
</protein>
<proteinExistence type="predicted"/>
<dbReference type="AlphaFoldDB" id="A0A150HC85"/>
<evidence type="ECO:0000256" key="1">
    <source>
        <dbReference type="SAM" id="MobiDB-lite"/>
    </source>
</evidence>
<dbReference type="PATRIC" id="fig|479117.4.peg.188"/>
<organism evidence="2 3">
    <name type="scientific">Brevibacterium ravenspurgense</name>
    <dbReference type="NCBI Taxonomy" id="479117"/>
    <lineage>
        <taxon>Bacteria</taxon>
        <taxon>Bacillati</taxon>
        <taxon>Actinomycetota</taxon>
        <taxon>Actinomycetes</taxon>
        <taxon>Micrococcales</taxon>
        <taxon>Brevibacteriaceae</taxon>
        <taxon>Brevibacterium</taxon>
    </lineage>
</organism>
<keyword evidence="3" id="KW-1185">Reference proteome</keyword>
<accession>A0A150HC85</accession>
<comment type="caution">
    <text evidence="2">The sequence shown here is derived from an EMBL/GenBank/DDBJ whole genome shotgun (WGS) entry which is preliminary data.</text>
</comment>
<sequence>MNTNLHWFRKPETNGPKDKGTFNPVFELLDHPIVMGRGADEFASGQIELSFEDALDRAAKFAGILRAVAEPAPQMLILEDGLKPATLLLAVLGAMRVGTCAVIGAKGLTPQQKANAPILRPAAAEASSEQPQPVGETKARAGMHTSTRTIDTHFEGAELLADGPDSSPKPVDMLMKQAAFKHAAAEPLGPGRTLMRLDGIEVTALESLEAVHTLLR</sequence>
<dbReference type="RefSeq" id="WP_062019504.1">
    <property type="nucleotide sequence ID" value="NZ_JAKRCZ010000004.1"/>
</dbReference>
<gene>
    <name evidence="2" type="ORF">Bravens_00191</name>
</gene>
<evidence type="ECO:0000313" key="2">
    <source>
        <dbReference type="EMBL" id="KXZ59719.1"/>
    </source>
</evidence>
<name>A0A150HC85_9MICO</name>
<feature type="region of interest" description="Disordered" evidence="1">
    <location>
        <begin position="121"/>
        <end position="143"/>
    </location>
</feature>
<dbReference type="EMBL" id="LQQC01000002">
    <property type="protein sequence ID" value="KXZ59719.1"/>
    <property type="molecule type" value="Genomic_DNA"/>
</dbReference>